<organism evidence="1 2">
    <name type="scientific">Mesorhizobium newzealandense</name>
    <dbReference type="NCBI Taxonomy" id="1300302"/>
    <lineage>
        <taxon>Bacteria</taxon>
        <taxon>Pseudomonadati</taxon>
        <taxon>Pseudomonadota</taxon>
        <taxon>Alphaproteobacteria</taxon>
        <taxon>Hyphomicrobiales</taxon>
        <taxon>Phyllobacteriaceae</taxon>
        <taxon>Mesorhizobium</taxon>
    </lineage>
</organism>
<reference evidence="2" key="1">
    <citation type="journal article" date="2019" name="Int. J. Syst. Evol. Microbiol.">
        <title>The Global Catalogue of Microorganisms (GCM) 10K type strain sequencing project: providing services to taxonomists for standard genome sequencing and annotation.</title>
        <authorList>
            <consortium name="The Broad Institute Genomics Platform"/>
            <consortium name="The Broad Institute Genome Sequencing Center for Infectious Disease"/>
            <person name="Wu L."/>
            <person name="Ma J."/>
        </authorList>
    </citation>
    <scope>NUCLEOTIDE SEQUENCE [LARGE SCALE GENOMIC DNA]</scope>
    <source>
        <strain evidence="2">CGMCC 1.16225</strain>
    </source>
</reference>
<proteinExistence type="predicted"/>
<comment type="caution">
    <text evidence="1">The sequence shown here is derived from an EMBL/GenBank/DDBJ whole genome shotgun (WGS) entry which is preliminary data.</text>
</comment>
<dbReference type="Proteomes" id="UP001597405">
    <property type="component" value="Unassembled WGS sequence"/>
</dbReference>
<dbReference type="EMBL" id="JBHUGZ010000017">
    <property type="protein sequence ID" value="MFD1985893.1"/>
    <property type="molecule type" value="Genomic_DNA"/>
</dbReference>
<protein>
    <submittedName>
        <fullName evidence="1">Uncharacterized protein</fullName>
    </submittedName>
</protein>
<name>A0ABW4UEB6_9HYPH</name>
<keyword evidence="2" id="KW-1185">Reference proteome</keyword>
<evidence type="ECO:0000313" key="1">
    <source>
        <dbReference type="EMBL" id="MFD1985893.1"/>
    </source>
</evidence>
<accession>A0ABW4UEB6</accession>
<dbReference type="RefSeq" id="WP_379102579.1">
    <property type="nucleotide sequence ID" value="NZ_JBHUGZ010000017.1"/>
</dbReference>
<gene>
    <name evidence="1" type="ORF">ACFSOZ_25945</name>
</gene>
<evidence type="ECO:0000313" key="2">
    <source>
        <dbReference type="Proteomes" id="UP001597405"/>
    </source>
</evidence>
<sequence length="65" mass="7335">MNMHVDTAYRFAIGQAVTHRDQPMPAVVVCRTRTSRGDELYGIRRRLDDCVFPELMILGEALVAA</sequence>